<dbReference type="EC" id="2.7.4.9" evidence="2 11"/>
<dbReference type="InterPro" id="IPR027417">
    <property type="entry name" value="P-loop_NTPase"/>
</dbReference>
<dbReference type="GO" id="GO:0005524">
    <property type="term" value="F:ATP binding"/>
    <property type="evidence" value="ECO:0007669"/>
    <property type="project" value="UniProtKB-UniRule"/>
</dbReference>
<name>A0A1V6C4K2_UNCT6</name>
<proteinExistence type="inferred from homology"/>
<evidence type="ECO:0000256" key="6">
    <source>
        <dbReference type="ARBA" id="ARBA00022741"/>
    </source>
</evidence>
<comment type="function">
    <text evidence="10 11">Phosphorylation of dTMP to form dTDP in both de novo and salvage pathways of dTTP synthesis.</text>
</comment>
<accession>A0A1V6C4K2</accession>
<feature type="domain" description="Thymidylate kinase-like" evidence="12">
    <location>
        <begin position="10"/>
        <end position="193"/>
    </location>
</feature>
<keyword evidence="5 11" id="KW-0545">Nucleotide biosynthesis</keyword>
<keyword evidence="8 11" id="KW-0067">ATP-binding</keyword>
<evidence type="ECO:0000256" key="1">
    <source>
        <dbReference type="ARBA" id="ARBA00009776"/>
    </source>
</evidence>
<dbReference type="Pfam" id="PF02223">
    <property type="entry name" value="Thymidylate_kin"/>
    <property type="match status" value="1"/>
</dbReference>
<dbReference type="GO" id="GO:0006227">
    <property type="term" value="P:dUDP biosynthetic process"/>
    <property type="evidence" value="ECO:0007669"/>
    <property type="project" value="TreeGrafter"/>
</dbReference>
<evidence type="ECO:0000313" key="13">
    <source>
        <dbReference type="EMBL" id="OQB71849.1"/>
    </source>
</evidence>
<evidence type="ECO:0000256" key="5">
    <source>
        <dbReference type="ARBA" id="ARBA00022727"/>
    </source>
</evidence>
<dbReference type="PANTHER" id="PTHR10344">
    <property type="entry name" value="THYMIDYLATE KINASE"/>
    <property type="match status" value="1"/>
</dbReference>
<dbReference type="EMBL" id="MWDQ01000149">
    <property type="protein sequence ID" value="OQB71849.1"/>
    <property type="molecule type" value="Genomic_DNA"/>
</dbReference>
<dbReference type="InterPro" id="IPR018094">
    <property type="entry name" value="Thymidylate_kinase"/>
</dbReference>
<evidence type="ECO:0000256" key="7">
    <source>
        <dbReference type="ARBA" id="ARBA00022777"/>
    </source>
</evidence>
<dbReference type="NCBIfam" id="TIGR00041">
    <property type="entry name" value="DTMP_kinase"/>
    <property type="match status" value="1"/>
</dbReference>
<dbReference type="GO" id="GO:0005829">
    <property type="term" value="C:cytosol"/>
    <property type="evidence" value="ECO:0007669"/>
    <property type="project" value="TreeGrafter"/>
</dbReference>
<keyword evidence="7 11" id="KW-0418">Kinase</keyword>
<evidence type="ECO:0000256" key="4">
    <source>
        <dbReference type="ARBA" id="ARBA00022679"/>
    </source>
</evidence>
<evidence type="ECO:0000256" key="2">
    <source>
        <dbReference type="ARBA" id="ARBA00012980"/>
    </source>
</evidence>
<dbReference type="PANTHER" id="PTHR10344:SF4">
    <property type="entry name" value="UMP-CMP KINASE 2, MITOCHONDRIAL"/>
    <property type="match status" value="1"/>
</dbReference>
<evidence type="ECO:0000256" key="3">
    <source>
        <dbReference type="ARBA" id="ARBA00017144"/>
    </source>
</evidence>
<dbReference type="HAMAP" id="MF_00165">
    <property type="entry name" value="Thymidylate_kinase"/>
    <property type="match status" value="1"/>
</dbReference>
<reference evidence="13" key="1">
    <citation type="submission" date="2017-02" db="EMBL/GenBank/DDBJ databases">
        <title>Delving into the versatile metabolic prowess of the omnipresent phylum Bacteroidetes.</title>
        <authorList>
            <person name="Nobu M.K."/>
            <person name="Mei R."/>
            <person name="Narihiro T."/>
            <person name="Kuroda K."/>
            <person name="Liu W.-T."/>
        </authorList>
    </citation>
    <scope>NUCLEOTIDE SEQUENCE</scope>
    <source>
        <strain evidence="13">ADurb.Bin131</strain>
    </source>
</reference>
<dbReference type="Proteomes" id="UP000485562">
    <property type="component" value="Unassembled WGS sequence"/>
</dbReference>
<organism evidence="13">
    <name type="scientific">candidate division TA06 bacterium ADurb.Bin131</name>
    <dbReference type="NCBI Taxonomy" id="1852827"/>
    <lineage>
        <taxon>Bacteria</taxon>
        <taxon>Bacteria division TA06</taxon>
    </lineage>
</organism>
<evidence type="ECO:0000256" key="9">
    <source>
        <dbReference type="ARBA" id="ARBA00048743"/>
    </source>
</evidence>
<keyword evidence="4 11" id="KW-0808">Transferase</keyword>
<dbReference type="SUPFAM" id="SSF52540">
    <property type="entry name" value="P-loop containing nucleoside triphosphate hydrolases"/>
    <property type="match status" value="1"/>
</dbReference>
<dbReference type="Gene3D" id="3.40.50.300">
    <property type="entry name" value="P-loop containing nucleotide triphosphate hydrolases"/>
    <property type="match status" value="1"/>
</dbReference>
<dbReference type="CDD" id="cd01672">
    <property type="entry name" value="TMPK"/>
    <property type="match status" value="1"/>
</dbReference>
<dbReference type="GO" id="GO:0006233">
    <property type="term" value="P:dTDP biosynthetic process"/>
    <property type="evidence" value="ECO:0007669"/>
    <property type="project" value="InterPro"/>
</dbReference>
<gene>
    <name evidence="11 13" type="primary">tmk</name>
    <name evidence="13" type="ORF">BWX89_01600</name>
</gene>
<dbReference type="GO" id="GO:0004798">
    <property type="term" value="F:dTMP kinase activity"/>
    <property type="evidence" value="ECO:0007669"/>
    <property type="project" value="UniProtKB-UniRule"/>
</dbReference>
<dbReference type="GO" id="GO:0006235">
    <property type="term" value="P:dTTP biosynthetic process"/>
    <property type="evidence" value="ECO:0007669"/>
    <property type="project" value="UniProtKB-UniRule"/>
</dbReference>
<dbReference type="AlphaFoldDB" id="A0A1V6C4K2"/>
<evidence type="ECO:0000256" key="11">
    <source>
        <dbReference type="HAMAP-Rule" id="MF_00165"/>
    </source>
</evidence>
<keyword evidence="6 11" id="KW-0547">Nucleotide-binding</keyword>
<feature type="binding site" evidence="11">
    <location>
        <begin position="12"/>
        <end position="19"/>
    </location>
    <ligand>
        <name>ATP</name>
        <dbReference type="ChEBI" id="CHEBI:30616"/>
    </ligand>
</feature>
<dbReference type="InterPro" id="IPR039430">
    <property type="entry name" value="Thymidylate_kin-like_dom"/>
</dbReference>
<comment type="similarity">
    <text evidence="1 11">Belongs to the thymidylate kinase family.</text>
</comment>
<evidence type="ECO:0000256" key="10">
    <source>
        <dbReference type="ARBA" id="ARBA00057735"/>
    </source>
</evidence>
<protein>
    <recommendedName>
        <fullName evidence="3 11">Thymidylate kinase</fullName>
        <ecNumber evidence="2 11">2.7.4.9</ecNumber>
    </recommendedName>
    <alternativeName>
        <fullName evidence="11">dTMP kinase</fullName>
    </alternativeName>
</protein>
<dbReference type="FunFam" id="3.40.50.300:FF:000225">
    <property type="entry name" value="Thymidylate kinase"/>
    <property type="match status" value="1"/>
</dbReference>
<evidence type="ECO:0000256" key="8">
    <source>
        <dbReference type="ARBA" id="ARBA00022840"/>
    </source>
</evidence>
<comment type="catalytic activity">
    <reaction evidence="9 11">
        <text>dTMP + ATP = dTDP + ADP</text>
        <dbReference type="Rhea" id="RHEA:13517"/>
        <dbReference type="ChEBI" id="CHEBI:30616"/>
        <dbReference type="ChEBI" id="CHEBI:58369"/>
        <dbReference type="ChEBI" id="CHEBI:63528"/>
        <dbReference type="ChEBI" id="CHEBI:456216"/>
        <dbReference type="EC" id="2.7.4.9"/>
    </reaction>
</comment>
<evidence type="ECO:0000259" key="12">
    <source>
        <dbReference type="Pfam" id="PF02223"/>
    </source>
</evidence>
<sequence length="203" mass="23232">MKKKATIVSFEGIDGCGKSTQAKQFVRYLKSKGFKTLFFKEPGTTALGKKLRKILLAKKQDILPLSELFLYLAARNELVTKKIKPCLNKKVILVFDRFIDSTIAYQGYGRGISLNLIENMHSVILNGIIPDITFVIDAPASELRKVIGKDADRLEKSIKFQEMVRRGYLKIAENEPKRVKIIKRGSINETFQSIQKLWQEFFE</sequence>
<comment type="caution">
    <text evidence="13">The sequence shown here is derived from an EMBL/GenBank/DDBJ whole genome shotgun (WGS) entry which is preliminary data.</text>
</comment>